<dbReference type="OrthoDB" id="8182952at2759"/>
<dbReference type="Pfam" id="PF07653">
    <property type="entry name" value="SH3_2"/>
    <property type="match status" value="1"/>
</dbReference>
<dbReference type="GO" id="GO:0016459">
    <property type="term" value="C:myosin complex"/>
    <property type="evidence" value="ECO:0007669"/>
    <property type="project" value="UniProtKB-KW"/>
</dbReference>
<feature type="coiled-coil region" evidence="14">
    <location>
        <begin position="764"/>
        <end position="795"/>
    </location>
</feature>
<dbReference type="InterPro" id="IPR019749">
    <property type="entry name" value="Band_41_domain"/>
</dbReference>
<evidence type="ECO:0000256" key="11">
    <source>
        <dbReference type="ARBA" id="ARBA00023203"/>
    </source>
</evidence>
<dbReference type="Proteomes" id="UP000198323">
    <property type="component" value="Unassembled WGS sequence"/>
</dbReference>
<dbReference type="PROSITE" id="PS50057">
    <property type="entry name" value="FERM_3"/>
    <property type="match status" value="1"/>
</dbReference>
<sequence>MQMQSLCSLPIVRYQEPQEEDGLEDMTQLEDLQEAAVLSNIRTRFERQLIYTYIGSILVSVNPYRLYNIYGMEQVLQYEGRALGENPPHLFAIANVAYSKMMDAKHNQCIVISGESGSGKTEATKLILRYLSAVSQKRSTAQQILEATPLLESFGNAKTVRNDNSSRFGKFVEIFLEDGLICGAITSQYLLEKSRVVFQAKSERNYHIFYEMLVGLPAQQRQRYCLQGAETYYYLNQGGNCEIPGKDDAEDFRRLLNTMEVLGFSMDEQNSIFRILSSVLHLGNVYFEKYETDCQEIATVVSATEIRTVAELLQISPEGLQKAITFKVTETLREKIFTPLTVESAVDARDAIAKTLYALLFGWLTDRINKLVYPRQDALSIAILDIYGFEDLNFNSFEQLCINYANEYLQFFFNKIIFQEEQEEYLREQIEWKEIPFSDNQPCIDLISQKPYGILRILDDQSCFPQATDHTFLQKCHYHHGTNPLYTKPKMPLPEFTIKHYAGKVTYQVHKFLDKNYDQVRQDVLDLFISSRTKVVANLFFGHAQVLARQRSLVRRSSTRTRRYKAPTVAARFQQSLLDLVEKMERCNPFFVRCLKPNNKKEPGLFEADVVSSQLRYSGILETIRIRKEGFPIRIPFFVFIDRYRCLVDMWSNVVPNGANCVEMLRNLCPVSPSMYYVGVTKLFLKEQLYQALESKRARAHHLAALTLQRYARTFFIKKRFHSLRRKIVLLQSRARGYLARQRYRRMRHTLIKFRSLVHIYVNRRRYLKRKEDARRRAEEEKERMKKELTRREVVDVTHLEIPAELMGLLEAAAAAREVNAGCVVLVPPPALQPDSQLTLPLDINDYSMAKYVRGHFQEPAFGMLTAPLVAPLTRLDEELCHEALGLFKLILRFMGDPGLGGKQETLFGNYIVQKGLSVPGLRDELLAQAANQVWRNTNVNNEERGWLLLAACLSAFPPSAAFDKYLLKFVSDYAFAGYKPVCQRKLMHAMARSQLGARAYPPSLLEWTANRQQASMALQLFCFNGDQFSCPVHSWSTGEDLAGDVLKHRTGSAYPQHPTVSRGLAEGWRGWSVAMKVGTQWAELAGHDYVLDLVSDLELLQGFPKQKSCFLIAWDGAGSRDHASRAVYPMDLDEVPPPPAVRAPTLPSLVEAEGYPPHGRAAPGPQLPMGLCSLQGFWAHPALCPPDTDFGEHRTQKGLDRYLDSLFDPVLSYGNGELEKPAAIVQRMKGGGSVGGGDSSGGAKQRQPAKPTDTQQPRAPAGWQWNGEPVQHSRLNSEHIPRPTHNIRNIIRQCQPTSRGPQPHSKLFGKKLDPHEEALQILKEQLSAAQAVFPLAERGCWLSPSGTCRAFHPFAVFVSRELPSEAQQVQTQLHRSCSEDFYTYHNVPWKIYIRKEVQGWGQGRVFYPKDSFNNPLLLDLIFRQIFTDTLSDTCIRISPEERLRMKSLFAENKLDSFSPVATESVKKEIVTAARDSCEVYFSRLFPATVRAHHGLGHAGDGPCAQLTCGDVQGSVGMGVQILAVSHAGIKLLRLVKGTNMPGEQLRVLRVYSYADVLFVATPSRNMLEFNLSSEKLILFSPKAPQVKAMVDHFITELRKDSQYVVAVRNYSPEDGAQLSFHKGDIIHLQPLEHPKRDHYYGCVVRKKVMYLEELKTGTQDFGWKFGAIHGRSGLFPAEYVQPIAAPDFVHLPAGRKEEPGDRQGRVAASGAVAMAVASTAVAQELDRKTEGSPTSTAFPGGPEGDSSEQLGDGTGTCPMLAFARQYFRAAQRGTTESCESKGKKDASSRKEMLRFTKIPIQESLIEFTDSSVSKLATETFQAVMKFMGDHPLRGQTELDIVCTILKLCAEHEVLRDEVYCQIINQITDNTSSKPDSCQKGWRLLYILTAYYKCSEVLRPFLLAFLRNASMRPELPFQGMSKACEQNLRKTLQFGGRSLFPSSMELKAMVAGRSAKRQLFLLPGGIERHLKIKTCSVALDVIEELCCEMGLQRPEAFDEYILFVVTNRGQSVRPLTRREYILDVATETERLDAGYTFWCRRVVWGQPLKFDNELYVTVHYNQVLPDYLKGLFTILPPARPGEQHFQQVAKLAALQHRAKDGHHLPTMREVQDYVPPQLFRLLSAPSWLHMVTQHMQQAQALSAHQARAQFLGLLSACPMFGSSFFYIQSCSNHAIVSPCILAVNQNGLNFLSKETHVGEPVAKFSLKEL</sequence>
<evidence type="ECO:0000256" key="13">
    <source>
        <dbReference type="PROSITE-ProRule" id="PRU00782"/>
    </source>
</evidence>
<keyword evidence="5" id="KW-0677">Repeat</keyword>
<dbReference type="InterPro" id="IPR000048">
    <property type="entry name" value="IQ_motif_EF-hand-BS"/>
</dbReference>
<evidence type="ECO:0000259" key="16">
    <source>
        <dbReference type="PROSITE" id="PS50002"/>
    </source>
</evidence>
<dbReference type="EMBL" id="MCFN01000008">
    <property type="protein sequence ID" value="OXB68762.1"/>
    <property type="molecule type" value="Genomic_DNA"/>
</dbReference>
<dbReference type="SUPFAM" id="SSF50044">
    <property type="entry name" value="SH3-domain"/>
    <property type="match status" value="1"/>
</dbReference>
<dbReference type="Gene3D" id="3.10.20.90">
    <property type="entry name" value="Phosphatidylinositol 3-kinase Catalytic Subunit, Chain A, domain 1"/>
    <property type="match status" value="1"/>
</dbReference>
<evidence type="ECO:0000256" key="8">
    <source>
        <dbReference type="ARBA" id="ARBA00023054"/>
    </source>
</evidence>
<dbReference type="Pfam" id="PF00063">
    <property type="entry name" value="Myosin_head"/>
    <property type="match status" value="1"/>
</dbReference>
<feature type="region of interest" description="Actin-binding" evidence="13">
    <location>
        <begin position="577"/>
        <end position="599"/>
    </location>
</feature>
<feature type="domain" description="FERM" evidence="17">
    <location>
        <begin position="1955"/>
        <end position="2209"/>
    </location>
</feature>
<keyword evidence="3 12" id="KW-0728">SH3 domain</keyword>
<dbReference type="GO" id="GO:0005524">
    <property type="term" value="F:ATP binding"/>
    <property type="evidence" value="ECO:0007669"/>
    <property type="project" value="UniProtKB-UniRule"/>
</dbReference>
<feature type="region of interest" description="Disordered" evidence="15">
    <location>
        <begin position="1724"/>
        <end position="1754"/>
    </location>
</feature>
<dbReference type="InterPro" id="IPR019748">
    <property type="entry name" value="FERM_central"/>
</dbReference>
<dbReference type="PRINTS" id="PR00193">
    <property type="entry name" value="MYOSINHEAVY"/>
</dbReference>
<dbReference type="InterPro" id="IPR035963">
    <property type="entry name" value="FERM_2"/>
</dbReference>
<dbReference type="Gene3D" id="1.20.5.190">
    <property type="match status" value="1"/>
</dbReference>
<keyword evidence="21" id="KW-1185">Reference proteome</keyword>
<evidence type="ECO:0000256" key="2">
    <source>
        <dbReference type="ARBA" id="ARBA00008314"/>
    </source>
</evidence>
<dbReference type="PANTHER" id="PTHR22692">
    <property type="entry name" value="MYOSIN VII, XV"/>
    <property type="match status" value="1"/>
</dbReference>
<dbReference type="FunFam" id="2.30.30.40:FF:000201">
    <property type="entry name" value="Myosin XVA"/>
    <property type="match status" value="1"/>
</dbReference>
<feature type="domain" description="Myosin motor" evidence="19">
    <location>
        <begin position="21"/>
        <end position="698"/>
    </location>
</feature>
<dbReference type="InterPro" id="IPR000857">
    <property type="entry name" value="MyTH4_dom"/>
</dbReference>
<feature type="region of interest" description="Disordered" evidence="15">
    <location>
        <begin position="1229"/>
        <end position="1270"/>
    </location>
</feature>
<reference evidence="20 21" key="1">
    <citation type="submission" date="2016-07" db="EMBL/GenBank/DDBJ databases">
        <title>Disparate Historic Effective Population Sizes Predicted by Modern Levels of Genome Diversity for the Scaled Quail (Callipepla squamata) and the Northern Bobwhite (Colinus virginianus): Inferences from First and Second Generation Draft Genome Assemblies for Sympatric New World Quail.</title>
        <authorList>
            <person name="Oldeschulte D.L."/>
            <person name="Halley Y.A."/>
            <person name="Bhattarai E.K."/>
            <person name="Brashear W.A."/>
            <person name="Hill J."/>
            <person name="Metz R.P."/>
            <person name="Johnson C.D."/>
            <person name="Rollins D."/>
            <person name="Peterson M.J."/>
            <person name="Bickhart D.M."/>
            <person name="Decker J.E."/>
            <person name="Seabury C.M."/>
        </authorList>
    </citation>
    <scope>NUCLEOTIDE SEQUENCE [LARGE SCALE GENOMIC DNA]</scope>
    <source>
        <strain evidence="20 21">Texas</strain>
        <tissue evidence="20">Leg muscle</tissue>
    </source>
</reference>
<dbReference type="InterPro" id="IPR036028">
    <property type="entry name" value="SH3-like_dom_sf"/>
</dbReference>
<dbReference type="Gene3D" id="1.10.10.820">
    <property type="match status" value="1"/>
</dbReference>
<dbReference type="InterPro" id="IPR036961">
    <property type="entry name" value="Kinesin_motor_dom_sf"/>
</dbReference>
<dbReference type="PROSITE" id="PS51016">
    <property type="entry name" value="MYTH4"/>
    <property type="match status" value="2"/>
</dbReference>
<dbReference type="Pfam" id="PF00612">
    <property type="entry name" value="IQ"/>
    <property type="match status" value="1"/>
</dbReference>
<evidence type="ECO:0000256" key="7">
    <source>
        <dbReference type="ARBA" id="ARBA00022840"/>
    </source>
</evidence>
<dbReference type="InterPro" id="IPR027417">
    <property type="entry name" value="P-loop_NTPase"/>
</dbReference>
<feature type="binding site" evidence="13">
    <location>
        <begin position="114"/>
        <end position="121"/>
    </location>
    <ligand>
        <name>ATP</name>
        <dbReference type="ChEBI" id="CHEBI:30616"/>
    </ligand>
</feature>
<feature type="domain" description="MyTH4" evidence="18">
    <location>
        <begin position="1796"/>
        <end position="1950"/>
    </location>
</feature>
<organism evidence="20 21">
    <name type="scientific">Callipepla squamata</name>
    <name type="common">Scaled quail</name>
    <dbReference type="NCBI Taxonomy" id="9009"/>
    <lineage>
        <taxon>Eukaryota</taxon>
        <taxon>Metazoa</taxon>
        <taxon>Chordata</taxon>
        <taxon>Craniata</taxon>
        <taxon>Vertebrata</taxon>
        <taxon>Euteleostomi</taxon>
        <taxon>Archelosauria</taxon>
        <taxon>Archosauria</taxon>
        <taxon>Dinosauria</taxon>
        <taxon>Saurischia</taxon>
        <taxon>Theropoda</taxon>
        <taxon>Coelurosauria</taxon>
        <taxon>Aves</taxon>
        <taxon>Neognathae</taxon>
        <taxon>Galloanserae</taxon>
        <taxon>Galliformes</taxon>
        <taxon>Odontophoridae</taxon>
        <taxon>Callipepla</taxon>
    </lineage>
</organism>
<dbReference type="PROSITE" id="PS50096">
    <property type="entry name" value="IQ"/>
    <property type="match status" value="1"/>
</dbReference>
<dbReference type="GO" id="GO:0003779">
    <property type="term" value="F:actin binding"/>
    <property type="evidence" value="ECO:0007669"/>
    <property type="project" value="UniProtKB-KW"/>
</dbReference>
<gene>
    <name evidence="20" type="ORF">ASZ78_002177</name>
</gene>
<evidence type="ECO:0008006" key="22">
    <source>
        <dbReference type="Google" id="ProtNLM"/>
    </source>
</evidence>
<dbReference type="Pfam" id="PF00784">
    <property type="entry name" value="MyTH4"/>
    <property type="match status" value="2"/>
</dbReference>
<comment type="caution">
    <text evidence="20">The sequence shown here is derived from an EMBL/GenBank/DDBJ whole genome shotgun (WGS) entry which is preliminary data.</text>
</comment>
<feature type="domain" description="SH3" evidence="16">
    <location>
        <begin position="1600"/>
        <end position="1686"/>
    </location>
</feature>
<evidence type="ECO:0000256" key="9">
    <source>
        <dbReference type="ARBA" id="ARBA00023123"/>
    </source>
</evidence>
<dbReference type="SMART" id="SM00295">
    <property type="entry name" value="B41"/>
    <property type="match status" value="1"/>
</dbReference>
<dbReference type="SMART" id="SM00015">
    <property type="entry name" value="IQ"/>
    <property type="match status" value="2"/>
</dbReference>
<feature type="compositionally biased region" description="Gly residues" evidence="15">
    <location>
        <begin position="1230"/>
        <end position="1241"/>
    </location>
</feature>
<dbReference type="SMART" id="SM00326">
    <property type="entry name" value="SH3"/>
    <property type="match status" value="1"/>
</dbReference>
<dbReference type="GO" id="GO:0003774">
    <property type="term" value="F:cytoskeletal motor activity"/>
    <property type="evidence" value="ECO:0007669"/>
    <property type="project" value="UniProtKB-UniRule"/>
</dbReference>
<dbReference type="Pfam" id="PF26570">
    <property type="entry name" value="MYO15"/>
    <property type="match status" value="1"/>
</dbReference>
<proteinExistence type="inferred from homology"/>
<feature type="domain" description="MyTH4" evidence="18">
    <location>
        <begin position="864"/>
        <end position="1012"/>
    </location>
</feature>
<evidence type="ECO:0000256" key="14">
    <source>
        <dbReference type="SAM" id="Coils"/>
    </source>
</evidence>
<accession>A0A226NMV5</accession>
<dbReference type="PROSITE" id="PS50002">
    <property type="entry name" value="SH3"/>
    <property type="match status" value="1"/>
</dbReference>
<dbReference type="GO" id="GO:0005737">
    <property type="term" value="C:cytoplasm"/>
    <property type="evidence" value="ECO:0007669"/>
    <property type="project" value="UniProtKB-SubCell"/>
</dbReference>
<dbReference type="InterPro" id="IPR001452">
    <property type="entry name" value="SH3_domain"/>
</dbReference>
<dbReference type="Pfam" id="PF00373">
    <property type="entry name" value="FERM_M"/>
    <property type="match status" value="1"/>
</dbReference>
<dbReference type="InterPro" id="IPR000299">
    <property type="entry name" value="FERM_domain"/>
</dbReference>
<dbReference type="FunFam" id="1.20.58.530:FF:000005">
    <property type="entry name" value="unconventional myosin-IXa isoform X1"/>
    <property type="match status" value="1"/>
</dbReference>
<keyword evidence="6 13" id="KW-0547">Nucleotide-binding</keyword>
<dbReference type="Gene3D" id="1.25.40.530">
    <property type="entry name" value="MyTH4 domain"/>
    <property type="match status" value="2"/>
</dbReference>
<evidence type="ECO:0000256" key="10">
    <source>
        <dbReference type="ARBA" id="ARBA00023175"/>
    </source>
</evidence>
<dbReference type="SUPFAM" id="SSF52540">
    <property type="entry name" value="P-loop containing nucleoside triphosphate hydrolases"/>
    <property type="match status" value="1"/>
</dbReference>
<dbReference type="InterPro" id="IPR059004">
    <property type="entry name" value="MYO15"/>
</dbReference>
<dbReference type="FunFam" id="1.10.10.820:FF:000001">
    <property type="entry name" value="Myosin heavy chain"/>
    <property type="match status" value="1"/>
</dbReference>
<dbReference type="Gene3D" id="1.20.120.720">
    <property type="entry name" value="Myosin VI head, motor domain, U50 subdomain"/>
    <property type="match status" value="1"/>
</dbReference>
<dbReference type="InterPro" id="IPR051567">
    <property type="entry name" value="Unconventional_Myosin_ATPase"/>
</dbReference>
<keyword evidence="11 13" id="KW-0009">Actin-binding</keyword>
<protein>
    <recommendedName>
        <fullName evidence="22">Unconventional myosin-XV</fullName>
    </recommendedName>
</protein>
<name>A0A226NMV5_CALSU</name>
<dbReference type="Gene3D" id="6.20.240.20">
    <property type="match status" value="1"/>
</dbReference>
<evidence type="ECO:0000256" key="3">
    <source>
        <dbReference type="ARBA" id="ARBA00022443"/>
    </source>
</evidence>
<feature type="non-terminal residue" evidence="20">
    <location>
        <position position="2209"/>
    </location>
</feature>
<evidence type="ECO:0000313" key="20">
    <source>
        <dbReference type="EMBL" id="OXB68762.1"/>
    </source>
</evidence>
<dbReference type="CDD" id="cd14473">
    <property type="entry name" value="FERM_B-lobe"/>
    <property type="match status" value="1"/>
</dbReference>
<dbReference type="Gene3D" id="2.30.30.40">
    <property type="entry name" value="SH3 Domains"/>
    <property type="match status" value="1"/>
</dbReference>
<dbReference type="SMART" id="SM00139">
    <property type="entry name" value="MyTH4"/>
    <property type="match status" value="2"/>
</dbReference>
<keyword evidence="10 13" id="KW-0505">Motor protein</keyword>
<dbReference type="STRING" id="9009.A0A226NMV5"/>
<evidence type="ECO:0000259" key="17">
    <source>
        <dbReference type="PROSITE" id="PS50057"/>
    </source>
</evidence>
<comment type="subcellular location">
    <subcellularLocation>
        <location evidence="1">Cytoplasm</location>
    </subcellularLocation>
</comment>
<evidence type="ECO:0000256" key="5">
    <source>
        <dbReference type="ARBA" id="ARBA00022737"/>
    </source>
</evidence>
<keyword evidence="4" id="KW-0963">Cytoplasm</keyword>
<dbReference type="PROSITE" id="PS51456">
    <property type="entry name" value="MYOSIN_MOTOR"/>
    <property type="match status" value="1"/>
</dbReference>
<dbReference type="CDD" id="cd12067">
    <property type="entry name" value="SH3_MYO15A"/>
    <property type="match status" value="1"/>
</dbReference>
<dbReference type="Gene3D" id="3.40.850.10">
    <property type="entry name" value="Kinesin motor domain"/>
    <property type="match status" value="1"/>
</dbReference>
<evidence type="ECO:0000256" key="15">
    <source>
        <dbReference type="SAM" id="MobiDB-lite"/>
    </source>
</evidence>
<evidence type="ECO:0000256" key="12">
    <source>
        <dbReference type="PROSITE-ProRule" id="PRU00192"/>
    </source>
</evidence>
<dbReference type="SMART" id="SM00242">
    <property type="entry name" value="MYSc"/>
    <property type="match status" value="1"/>
</dbReference>
<dbReference type="SUPFAM" id="SSF47031">
    <property type="entry name" value="Second domain of FERM"/>
    <property type="match status" value="1"/>
</dbReference>
<evidence type="ECO:0000256" key="4">
    <source>
        <dbReference type="ARBA" id="ARBA00022490"/>
    </source>
</evidence>
<evidence type="ECO:0000313" key="21">
    <source>
        <dbReference type="Proteomes" id="UP000198323"/>
    </source>
</evidence>
<evidence type="ECO:0000259" key="19">
    <source>
        <dbReference type="PROSITE" id="PS51456"/>
    </source>
</evidence>
<dbReference type="PANTHER" id="PTHR22692:SF21">
    <property type="entry name" value="MYOSIN XVA"/>
    <property type="match status" value="1"/>
</dbReference>
<keyword evidence="9 13" id="KW-0518">Myosin</keyword>
<evidence type="ECO:0000259" key="18">
    <source>
        <dbReference type="PROSITE" id="PS51016"/>
    </source>
</evidence>
<evidence type="ECO:0000256" key="1">
    <source>
        <dbReference type="ARBA" id="ARBA00004496"/>
    </source>
</evidence>
<keyword evidence="7 13" id="KW-0067">ATP-binding</keyword>
<dbReference type="Gene3D" id="1.20.58.530">
    <property type="match status" value="1"/>
</dbReference>
<keyword evidence="8 14" id="KW-0175">Coiled coil</keyword>
<evidence type="ECO:0000256" key="6">
    <source>
        <dbReference type="ARBA" id="ARBA00022741"/>
    </source>
</evidence>
<dbReference type="InterPro" id="IPR038185">
    <property type="entry name" value="MyTH4_dom_sf"/>
</dbReference>
<comment type="similarity">
    <text evidence="2 13">Belongs to the TRAFAC class myosin-kinesin ATPase superfamily. Myosin family.</text>
</comment>
<dbReference type="InterPro" id="IPR001609">
    <property type="entry name" value="Myosin_head_motor_dom-like"/>
</dbReference>